<dbReference type="EMBL" id="AOHS01000065">
    <property type="protein sequence ID" value="ELY22987.1"/>
    <property type="molecule type" value="Genomic_DNA"/>
</dbReference>
<sequence length="263" mass="28701">MVEVTNLTDFGVEVGDAPTGEPDPQPETDPEPSEEPSTGYPNGRCPAIANGTRRCQNPVSRMNSAGDYCGTHANQAGPVSIDSHPELLVRWLGNVDGRSARCRAIQGNGERCTNDVGPLEYFCGMHEDVDCEMVDDLDDDELDVELIRTALHTVAGLEDEPLTVSEDGIWLPEMYRMPSNIVIRTPTATHQATSSGDGWRKAVYPLVNVEDWDSENLEPEEGTDELRNPECVEDGPKVGLKVYGGDQRWFPVEIVNGGDSTDA</sequence>
<gene>
    <name evidence="2" type="ORF">C500_21025</name>
</gene>
<evidence type="ECO:0000313" key="3">
    <source>
        <dbReference type="Proteomes" id="UP000011543"/>
    </source>
</evidence>
<accession>L9UE73</accession>
<evidence type="ECO:0000256" key="1">
    <source>
        <dbReference type="SAM" id="MobiDB-lite"/>
    </source>
</evidence>
<comment type="caution">
    <text evidence="2">The sequence shown here is derived from an EMBL/GenBank/DDBJ whole genome shotgun (WGS) entry which is preliminary data.</text>
</comment>
<dbReference type="PATRIC" id="fig|547559.17.peg.4146"/>
<feature type="region of interest" description="Disordered" evidence="1">
    <location>
        <begin position="1"/>
        <end position="47"/>
    </location>
</feature>
<name>L9UE73_NATMM</name>
<dbReference type="Proteomes" id="UP000011543">
    <property type="component" value="Unassembled WGS sequence"/>
</dbReference>
<feature type="compositionally biased region" description="Acidic residues" evidence="1">
    <location>
        <begin position="24"/>
        <end position="34"/>
    </location>
</feature>
<protein>
    <submittedName>
        <fullName evidence="2">Uncharacterized protein</fullName>
    </submittedName>
</protein>
<dbReference type="AlphaFoldDB" id="L9UE73"/>
<proteinExistence type="predicted"/>
<evidence type="ECO:0000313" key="2">
    <source>
        <dbReference type="EMBL" id="ELY22987.1"/>
    </source>
</evidence>
<reference evidence="2 3" key="1">
    <citation type="journal article" date="2014" name="PLoS Genet.">
        <title>Phylogenetically driven sequencing of extremely halophilic archaea reveals strategies for static and dynamic osmo-response.</title>
        <authorList>
            <person name="Becker E.A."/>
            <person name="Seitzer P.M."/>
            <person name="Tritt A."/>
            <person name="Larsen D."/>
            <person name="Krusor M."/>
            <person name="Yao A.I."/>
            <person name="Wu D."/>
            <person name="Madern D."/>
            <person name="Eisen J.A."/>
            <person name="Darling A.E."/>
            <person name="Facciotti M.T."/>
        </authorList>
    </citation>
    <scope>NUCLEOTIDE SEQUENCE [LARGE SCALE GENOMIC DNA]</scope>
    <source>
        <strain evidence="3">ATCC 43099 / DSM 3394 / CCM 3739 / CIP 104546 / IAM 13178 / JCM 8861 / NBRC 102185 / NCIMB 2190 / MS3</strain>
    </source>
</reference>
<organism evidence="2 3">
    <name type="scientific">Natrialba magadii (strain ATCC 43099 / DSM 3394 / CCM 3739 / CIP 104546 / IAM 13178 / JCM 8861 / NBRC 102185 / NCIMB 2190 / MS3)</name>
    <name type="common">Natronobacterium magadii</name>
    <dbReference type="NCBI Taxonomy" id="547559"/>
    <lineage>
        <taxon>Archaea</taxon>
        <taxon>Methanobacteriati</taxon>
        <taxon>Methanobacteriota</taxon>
        <taxon>Stenosarchaea group</taxon>
        <taxon>Halobacteria</taxon>
        <taxon>Halobacteriales</taxon>
        <taxon>Natrialbaceae</taxon>
        <taxon>Natrialba</taxon>
    </lineage>
</organism>